<dbReference type="InterPro" id="IPR048469">
    <property type="entry name" value="YchJ-like_M"/>
</dbReference>
<dbReference type="InterPro" id="IPR023006">
    <property type="entry name" value="YchJ-like"/>
</dbReference>
<dbReference type="AlphaFoldDB" id="A0A5M8FKF6"/>
<dbReference type="EMBL" id="VWXX01000022">
    <property type="protein sequence ID" value="KAA6184226.1"/>
    <property type="molecule type" value="Genomic_DNA"/>
</dbReference>
<dbReference type="Gene3D" id="3.10.450.50">
    <property type="match status" value="1"/>
</dbReference>
<comment type="similarity">
    <text evidence="1">Belongs to the UPF0225 family.</text>
</comment>
<dbReference type="SUPFAM" id="SSF54427">
    <property type="entry name" value="NTF2-like"/>
    <property type="match status" value="1"/>
</dbReference>
<comment type="caution">
    <text evidence="3">The sequence shown here is derived from an EMBL/GenBank/DDBJ whole genome shotgun (WGS) entry which is preliminary data.</text>
</comment>
<dbReference type="InterPro" id="IPR032710">
    <property type="entry name" value="NTF2-like_dom_sf"/>
</dbReference>
<organism evidence="3 4">
    <name type="scientific">Thiohalocapsa marina</name>
    <dbReference type="NCBI Taxonomy" id="424902"/>
    <lineage>
        <taxon>Bacteria</taxon>
        <taxon>Pseudomonadati</taxon>
        <taxon>Pseudomonadota</taxon>
        <taxon>Gammaproteobacteria</taxon>
        <taxon>Chromatiales</taxon>
        <taxon>Chromatiaceae</taxon>
        <taxon>Thiohalocapsa</taxon>
    </lineage>
</organism>
<protein>
    <recommendedName>
        <fullName evidence="1">UPF0225 protein F2Q65_12990</fullName>
    </recommendedName>
</protein>
<sequence>MKPAKNTLPPCPCGGPAAYDECCGRYLDRGQLPDRAEALMRSRYTAYVLGREDYLLATWHPVSRPGTLDLDGEPVRWLGLKVARVVAGGPDDSEGIVEFVARSKVGGRAHRLHETSRFVKECGRWLYLGTVSDT</sequence>
<feature type="domain" description="YchJ-like middle NTF2-like" evidence="2">
    <location>
        <begin position="36"/>
        <end position="128"/>
    </location>
</feature>
<dbReference type="Proteomes" id="UP000322981">
    <property type="component" value="Unassembled WGS sequence"/>
</dbReference>
<dbReference type="RefSeq" id="WP_150093844.1">
    <property type="nucleotide sequence ID" value="NZ_VWXX01000022.1"/>
</dbReference>
<dbReference type="OrthoDB" id="21421at2"/>
<gene>
    <name evidence="3" type="ORF">F2Q65_12990</name>
</gene>
<name>A0A5M8FKF6_9GAMM</name>
<evidence type="ECO:0000313" key="3">
    <source>
        <dbReference type="EMBL" id="KAA6184226.1"/>
    </source>
</evidence>
<accession>A0A5M8FKF6</accession>
<reference evidence="3 4" key="1">
    <citation type="submission" date="2019-09" db="EMBL/GenBank/DDBJ databases">
        <title>Whole-genome sequence of the purple sulfur bacterium Thiohalocapsa marina DSM 19078.</title>
        <authorList>
            <person name="Kyndt J.A."/>
            <person name="Meyer T.E."/>
        </authorList>
    </citation>
    <scope>NUCLEOTIDE SEQUENCE [LARGE SCALE GENOMIC DNA]</scope>
    <source>
        <strain evidence="3 4">DSM 19078</strain>
    </source>
</reference>
<dbReference type="HAMAP" id="MF_00612">
    <property type="entry name" value="UPF0225"/>
    <property type="match status" value="1"/>
</dbReference>
<keyword evidence="4" id="KW-1185">Reference proteome</keyword>
<evidence type="ECO:0000313" key="4">
    <source>
        <dbReference type="Proteomes" id="UP000322981"/>
    </source>
</evidence>
<proteinExistence type="inferred from homology"/>
<evidence type="ECO:0000256" key="1">
    <source>
        <dbReference type="HAMAP-Rule" id="MF_00612"/>
    </source>
</evidence>
<dbReference type="Pfam" id="PF17775">
    <property type="entry name" value="YchJ_M-like"/>
    <property type="match status" value="1"/>
</dbReference>
<evidence type="ECO:0000259" key="2">
    <source>
        <dbReference type="Pfam" id="PF17775"/>
    </source>
</evidence>